<name>A0A7W6Q5H2_9RHOB</name>
<dbReference type="InterPro" id="IPR018762">
    <property type="entry name" value="ChpT_C"/>
</dbReference>
<sequence length="198" mass="21275">MNDMDTTLASLIGSRICHDLISPIGAINNGLELLTMSGEQTGPEMGLINKSVGNASAKIRFFRVAFGAAGEQMIGPAEVNSILRDLYGDSRLAIKWAPEHPVQRIEVRLAFLALLCAENAMPYGGRLNVSTDGASWTLDGSADRLNVDPALWCRLSDQSAPQGLQPSNVQFALLPLIAGDTGRKITFKSDEATLKISY</sequence>
<evidence type="ECO:0000313" key="2">
    <source>
        <dbReference type="EMBL" id="MBB4173812.1"/>
    </source>
</evidence>
<evidence type="ECO:0000259" key="1">
    <source>
        <dbReference type="Pfam" id="PF10090"/>
    </source>
</evidence>
<dbReference type="AlphaFoldDB" id="A0A7W6Q5H2"/>
<dbReference type="Pfam" id="PF10090">
    <property type="entry name" value="HPTransfase"/>
    <property type="match status" value="1"/>
</dbReference>
<dbReference type="GO" id="GO:0016740">
    <property type="term" value="F:transferase activity"/>
    <property type="evidence" value="ECO:0007669"/>
    <property type="project" value="UniProtKB-KW"/>
</dbReference>
<keyword evidence="2" id="KW-0808">Transferase</keyword>
<proteinExistence type="predicted"/>
<dbReference type="Proteomes" id="UP000565745">
    <property type="component" value="Unassembled WGS sequence"/>
</dbReference>
<comment type="caution">
    <text evidence="2">The sequence shown here is derived from an EMBL/GenBank/DDBJ whole genome shotgun (WGS) entry which is preliminary data.</text>
</comment>
<dbReference type="Gene3D" id="3.30.565.10">
    <property type="entry name" value="Histidine kinase-like ATPase, C-terminal domain"/>
    <property type="match status" value="1"/>
</dbReference>
<dbReference type="EMBL" id="JACIFU010000002">
    <property type="protein sequence ID" value="MBB4173812.1"/>
    <property type="molecule type" value="Genomic_DNA"/>
</dbReference>
<dbReference type="RefSeq" id="WP_025057367.1">
    <property type="nucleotide sequence ID" value="NZ_JACIFU010000002.1"/>
</dbReference>
<organism evidence="2 3">
    <name type="scientific">Sulfitobacter noctilucicola</name>
    <dbReference type="NCBI Taxonomy" id="1342301"/>
    <lineage>
        <taxon>Bacteria</taxon>
        <taxon>Pseudomonadati</taxon>
        <taxon>Pseudomonadota</taxon>
        <taxon>Alphaproteobacteria</taxon>
        <taxon>Rhodobacterales</taxon>
        <taxon>Roseobacteraceae</taxon>
        <taxon>Sulfitobacter</taxon>
    </lineage>
</organism>
<dbReference type="InterPro" id="IPR036890">
    <property type="entry name" value="HATPase_C_sf"/>
</dbReference>
<gene>
    <name evidence="2" type="ORF">GGR93_001585</name>
</gene>
<dbReference type="Gene3D" id="1.10.287.130">
    <property type="match status" value="1"/>
</dbReference>
<keyword evidence="3" id="KW-1185">Reference proteome</keyword>
<evidence type="ECO:0000313" key="3">
    <source>
        <dbReference type="Proteomes" id="UP000565745"/>
    </source>
</evidence>
<accession>A0A7W6Q5H2</accession>
<protein>
    <submittedName>
        <fullName evidence="2">Histidine phosphotransferase ChpT</fullName>
    </submittedName>
</protein>
<reference evidence="2 3" key="1">
    <citation type="submission" date="2020-08" db="EMBL/GenBank/DDBJ databases">
        <title>Genomic Encyclopedia of Type Strains, Phase IV (KMG-IV): sequencing the most valuable type-strain genomes for metagenomic binning, comparative biology and taxonomic classification.</title>
        <authorList>
            <person name="Goeker M."/>
        </authorList>
    </citation>
    <scope>NUCLEOTIDE SEQUENCE [LARGE SCALE GENOMIC DNA]</scope>
    <source>
        <strain evidence="2 3">DSM 101015</strain>
    </source>
</reference>
<dbReference type="OrthoDB" id="9803702at2"/>
<feature type="domain" description="Histidine phosphotransferase ChpT C-terminal" evidence="1">
    <location>
        <begin position="77"/>
        <end position="192"/>
    </location>
</feature>